<gene>
    <name evidence="2" type="ORF">C7B64_19275</name>
</gene>
<keyword evidence="1" id="KW-0812">Transmembrane</keyword>
<name>A0A2T1BZ37_9CYAN</name>
<evidence type="ECO:0000313" key="3">
    <source>
        <dbReference type="Proteomes" id="UP000238762"/>
    </source>
</evidence>
<feature type="transmembrane region" description="Helical" evidence="1">
    <location>
        <begin position="49"/>
        <end position="64"/>
    </location>
</feature>
<sequence>MVFVYVWLIYSLNVALNYLIGACTGVVYLRMLGKDVARLSPERMKLSKARFALFIGLIILAARWDQLQIMPIFLGFLTYKAAVVVYMLRSI</sequence>
<dbReference type="OrthoDB" id="462305at2"/>
<evidence type="ECO:0000256" key="1">
    <source>
        <dbReference type="SAM" id="Phobius"/>
    </source>
</evidence>
<keyword evidence="3" id="KW-1185">Reference proteome</keyword>
<keyword evidence="1" id="KW-1133">Transmembrane helix</keyword>
<comment type="caution">
    <text evidence="2">The sequence shown here is derived from an EMBL/GenBank/DDBJ whole genome shotgun (WGS) entry which is preliminary data.</text>
</comment>
<evidence type="ECO:0000313" key="2">
    <source>
        <dbReference type="EMBL" id="PSB01262.1"/>
    </source>
</evidence>
<reference evidence="2 3" key="2">
    <citation type="submission" date="2018-03" db="EMBL/GenBank/DDBJ databases">
        <title>The ancient ancestry and fast evolution of plastids.</title>
        <authorList>
            <person name="Moore K.R."/>
            <person name="Magnabosco C."/>
            <person name="Momper L."/>
            <person name="Gold D.A."/>
            <person name="Bosak T."/>
            <person name="Fournier G.P."/>
        </authorList>
    </citation>
    <scope>NUCLEOTIDE SEQUENCE [LARGE SCALE GENOMIC DNA]</scope>
    <source>
        <strain evidence="2 3">CCAP 1448/3</strain>
    </source>
</reference>
<proteinExistence type="predicted"/>
<feature type="transmembrane region" description="Helical" evidence="1">
    <location>
        <begin position="6"/>
        <end position="29"/>
    </location>
</feature>
<dbReference type="Proteomes" id="UP000238762">
    <property type="component" value="Unassembled WGS sequence"/>
</dbReference>
<organism evidence="2 3">
    <name type="scientific">Merismopedia glauca CCAP 1448/3</name>
    <dbReference type="NCBI Taxonomy" id="1296344"/>
    <lineage>
        <taxon>Bacteria</taxon>
        <taxon>Bacillati</taxon>
        <taxon>Cyanobacteriota</taxon>
        <taxon>Cyanophyceae</taxon>
        <taxon>Synechococcales</taxon>
        <taxon>Merismopediaceae</taxon>
        <taxon>Merismopedia</taxon>
    </lineage>
</organism>
<reference evidence="2 3" key="1">
    <citation type="submission" date="2018-02" db="EMBL/GenBank/DDBJ databases">
        <authorList>
            <person name="Cohen D.B."/>
            <person name="Kent A.D."/>
        </authorList>
    </citation>
    <scope>NUCLEOTIDE SEQUENCE [LARGE SCALE GENOMIC DNA]</scope>
    <source>
        <strain evidence="2 3">CCAP 1448/3</strain>
    </source>
</reference>
<protein>
    <submittedName>
        <fullName evidence="2">ATP synthase subunit I</fullName>
    </submittedName>
</protein>
<dbReference type="AlphaFoldDB" id="A0A2T1BZ37"/>
<feature type="transmembrane region" description="Helical" evidence="1">
    <location>
        <begin position="70"/>
        <end position="88"/>
    </location>
</feature>
<accession>A0A2T1BZ37</accession>
<keyword evidence="1" id="KW-0472">Membrane</keyword>
<dbReference type="EMBL" id="PVWJ01000119">
    <property type="protein sequence ID" value="PSB01262.1"/>
    <property type="molecule type" value="Genomic_DNA"/>
</dbReference>
<dbReference type="RefSeq" id="WP_106290417.1">
    <property type="nucleotide sequence ID" value="NZ_CAWNTC010000152.1"/>
</dbReference>